<dbReference type="SUPFAM" id="SSF55874">
    <property type="entry name" value="ATPase domain of HSP90 chaperone/DNA topoisomerase II/histidine kinase"/>
    <property type="match status" value="1"/>
</dbReference>
<feature type="transmembrane region" description="Helical" evidence="9">
    <location>
        <begin position="21"/>
        <end position="41"/>
    </location>
</feature>
<keyword evidence="9" id="KW-0472">Membrane</keyword>
<evidence type="ECO:0000256" key="2">
    <source>
        <dbReference type="ARBA" id="ARBA00012438"/>
    </source>
</evidence>
<sequence>MSDTRRGYGRYWAGLLPELGYLLPLLPIVVTATSVLMTLFWTGVGMIPIVIGVFLVLAALFTARGFGIFETWRLRGALFPAIETPRWDHRARSGSTVAKLLAPAVDGHYWLYLLHGAVVNPIVGIVSWSITIAWLSVGLGGISSWLVHLFIPEEYDWLPEFAALLPNDTVLPALALNPIAIEIASAVIGVIFLLTLPFITHGLTWTHHAIARGMLSRFRAEELSVQVADLSASRSAAVAAEGTALRRLERDIHDGPQQRLVRLQMDLSSAERQLDKDPDAARELIAQAMQQSKDALEELRALSRGFAPPILLDRGLVAALESLAVRSPVPTHIENRLPAELTLPPELERNAYFIAAEALTNVAKHAQAANAWVRLERHQAPGSGVALLAVVVSDDGVGGAAEAAGHGLAGIEERLRGLGGTVQLSSPVGGPTVLIAQLPILETPQPVPAA</sequence>
<dbReference type="EMBL" id="CP043504">
    <property type="protein sequence ID" value="QEO09697.1"/>
    <property type="molecule type" value="Genomic_DNA"/>
</dbReference>
<accession>A0A5C1YA17</accession>
<proteinExistence type="predicted"/>
<dbReference type="AlphaFoldDB" id="A0A5C1YA17"/>
<dbReference type="InterPro" id="IPR036890">
    <property type="entry name" value="HATPase_C_sf"/>
</dbReference>
<evidence type="ECO:0000313" key="13">
    <source>
        <dbReference type="Proteomes" id="UP000322159"/>
    </source>
</evidence>
<feature type="transmembrane region" description="Helical" evidence="9">
    <location>
        <begin position="132"/>
        <end position="151"/>
    </location>
</feature>
<feature type="domain" description="Putative sensor" evidence="11">
    <location>
        <begin position="21"/>
        <end position="215"/>
    </location>
</feature>
<dbReference type="RefSeq" id="WP_149325117.1">
    <property type="nucleotide sequence ID" value="NZ_CP043504.1"/>
</dbReference>
<reference evidence="12 13" key="1">
    <citation type="submission" date="2019-09" db="EMBL/GenBank/DDBJ databases">
        <title>Genome sequencing of strain KACC 19322.</title>
        <authorList>
            <person name="Heo J."/>
            <person name="Kim S.-J."/>
            <person name="Kim J.-S."/>
            <person name="Hong S.-B."/>
            <person name="Kwon S.-W."/>
        </authorList>
    </citation>
    <scope>NUCLEOTIDE SEQUENCE [LARGE SCALE GENOMIC DNA]</scope>
    <source>
        <strain evidence="12 13">KACC 19322</strain>
    </source>
</reference>
<evidence type="ECO:0000256" key="1">
    <source>
        <dbReference type="ARBA" id="ARBA00000085"/>
    </source>
</evidence>
<keyword evidence="9" id="KW-0812">Transmembrane</keyword>
<feature type="transmembrane region" description="Helical" evidence="9">
    <location>
        <begin position="47"/>
        <end position="69"/>
    </location>
</feature>
<keyword evidence="4" id="KW-0808">Transferase</keyword>
<dbReference type="Pfam" id="PF13796">
    <property type="entry name" value="Sensor"/>
    <property type="match status" value="1"/>
</dbReference>
<dbReference type="KEGG" id="lyk:FLP23_06565"/>
<dbReference type="GO" id="GO:0000155">
    <property type="term" value="F:phosphorelay sensor kinase activity"/>
    <property type="evidence" value="ECO:0007669"/>
    <property type="project" value="InterPro"/>
</dbReference>
<evidence type="ECO:0000256" key="8">
    <source>
        <dbReference type="ARBA" id="ARBA00023012"/>
    </source>
</evidence>
<evidence type="ECO:0000256" key="7">
    <source>
        <dbReference type="ARBA" id="ARBA00022840"/>
    </source>
</evidence>
<gene>
    <name evidence="12" type="ORF">FLP23_06565</name>
</gene>
<dbReference type="GO" id="GO:0016020">
    <property type="term" value="C:membrane"/>
    <property type="evidence" value="ECO:0007669"/>
    <property type="project" value="InterPro"/>
</dbReference>
<dbReference type="OrthoDB" id="5242012at2"/>
<dbReference type="Gene3D" id="1.20.5.1930">
    <property type="match status" value="1"/>
</dbReference>
<dbReference type="GO" id="GO:0046983">
    <property type="term" value="F:protein dimerization activity"/>
    <property type="evidence" value="ECO:0007669"/>
    <property type="project" value="InterPro"/>
</dbReference>
<feature type="transmembrane region" description="Helical" evidence="9">
    <location>
        <begin position="171"/>
        <end position="196"/>
    </location>
</feature>
<evidence type="ECO:0000256" key="5">
    <source>
        <dbReference type="ARBA" id="ARBA00022741"/>
    </source>
</evidence>
<keyword evidence="8" id="KW-0902">Two-component regulatory system</keyword>
<keyword evidence="6" id="KW-0418">Kinase</keyword>
<dbReference type="EC" id="2.7.13.3" evidence="2"/>
<dbReference type="GO" id="GO:0005524">
    <property type="term" value="F:ATP binding"/>
    <property type="evidence" value="ECO:0007669"/>
    <property type="project" value="UniProtKB-KW"/>
</dbReference>
<dbReference type="Gene3D" id="3.30.565.10">
    <property type="entry name" value="Histidine kinase-like ATPase, C-terminal domain"/>
    <property type="match status" value="1"/>
</dbReference>
<comment type="catalytic activity">
    <reaction evidence="1">
        <text>ATP + protein L-histidine = ADP + protein N-phospho-L-histidine.</text>
        <dbReference type="EC" id="2.7.13.3"/>
    </reaction>
</comment>
<dbReference type="Proteomes" id="UP000322159">
    <property type="component" value="Chromosome"/>
</dbReference>
<dbReference type="InterPro" id="IPR011712">
    <property type="entry name" value="Sig_transdc_His_kin_sub3_dim/P"/>
</dbReference>
<organism evidence="12 13">
    <name type="scientific">Protaetiibacter larvae</name>
    <dbReference type="NCBI Taxonomy" id="2592654"/>
    <lineage>
        <taxon>Bacteria</taxon>
        <taxon>Bacillati</taxon>
        <taxon>Actinomycetota</taxon>
        <taxon>Actinomycetes</taxon>
        <taxon>Micrococcales</taxon>
        <taxon>Microbacteriaceae</taxon>
        <taxon>Protaetiibacter</taxon>
    </lineage>
</organism>
<keyword evidence="5" id="KW-0547">Nucleotide-binding</keyword>
<dbReference type="Pfam" id="PF07730">
    <property type="entry name" value="HisKA_3"/>
    <property type="match status" value="1"/>
</dbReference>
<keyword evidence="9" id="KW-1133">Transmembrane helix</keyword>
<dbReference type="InterPro" id="IPR050482">
    <property type="entry name" value="Sensor_HK_TwoCompSys"/>
</dbReference>
<keyword evidence="7" id="KW-0067">ATP-binding</keyword>
<evidence type="ECO:0000256" key="4">
    <source>
        <dbReference type="ARBA" id="ARBA00022679"/>
    </source>
</evidence>
<evidence type="ECO:0000259" key="10">
    <source>
        <dbReference type="Pfam" id="PF07730"/>
    </source>
</evidence>
<dbReference type="PANTHER" id="PTHR24421">
    <property type="entry name" value="NITRATE/NITRITE SENSOR PROTEIN NARX-RELATED"/>
    <property type="match status" value="1"/>
</dbReference>
<evidence type="ECO:0000259" key="11">
    <source>
        <dbReference type="Pfam" id="PF13796"/>
    </source>
</evidence>
<dbReference type="PANTHER" id="PTHR24421:SF10">
    <property type="entry name" value="NITRATE_NITRITE SENSOR PROTEIN NARQ"/>
    <property type="match status" value="1"/>
</dbReference>
<feature type="domain" description="Signal transduction histidine kinase subgroup 3 dimerisation and phosphoacceptor" evidence="10">
    <location>
        <begin position="246"/>
        <end position="309"/>
    </location>
</feature>
<protein>
    <recommendedName>
        <fullName evidence="2">histidine kinase</fullName>
        <ecNumber evidence="2">2.7.13.3</ecNumber>
    </recommendedName>
</protein>
<evidence type="ECO:0000256" key="6">
    <source>
        <dbReference type="ARBA" id="ARBA00022777"/>
    </source>
</evidence>
<dbReference type="InterPro" id="IPR025828">
    <property type="entry name" value="Put_sensor_dom"/>
</dbReference>
<evidence type="ECO:0000256" key="9">
    <source>
        <dbReference type="SAM" id="Phobius"/>
    </source>
</evidence>
<evidence type="ECO:0000313" key="12">
    <source>
        <dbReference type="EMBL" id="QEO09697.1"/>
    </source>
</evidence>
<keyword evidence="3" id="KW-0597">Phosphoprotein</keyword>
<name>A0A5C1YA17_9MICO</name>
<evidence type="ECO:0000256" key="3">
    <source>
        <dbReference type="ARBA" id="ARBA00022553"/>
    </source>
</evidence>
<keyword evidence="13" id="KW-1185">Reference proteome</keyword>